<dbReference type="Proteomes" id="UP000585474">
    <property type="component" value="Unassembled WGS sequence"/>
</dbReference>
<organism evidence="1 2">
    <name type="scientific">Actinidia rufa</name>
    <dbReference type="NCBI Taxonomy" id="165716"/>
    <lineage>
        <taxon>Eukaryota</taxon>
        <taxon>Viridiplantae</taxon>
        <taxon>Streptophyta</taxon>
        <taxon>Embryophyta</taxon>
        <taxon>Tracheophyta</taxon>
        <taxon>Spermatophyta</taxon>
        <taxon>Magnoliopsida</taxon>
        <taxon>eudicotyledons</taxon>
        <taxon>Gunneridae</taxon>
        <taxon>Pentapetalae</taxon>
        <taxon>asterids</taxon>
        <taxon>Ericales</taxon>
        <taxon>Actinidiaceae</taxon>
        <taxon>Actinidia</taxon>
    </lineage>
</organism>
<feature type="non-terminal residue" evidence="1">
    <location>
        <position position="1"/>
    </location>
</feature>
<protein>
    <submittedName>
        <fullName evidence="1">Uncharacterized protein</fullName>
    </submittedName>
</protein>
<keyword evidence="2" id="KW-1185">Reference proteome</keyword>
<proteinExistence type="predicted"/>
<gene>
    <name evidence="1" type="ORF">Acr_15g0008090</name>
</gene>
<comment type="caution">
    <text evidence="1">The sequence shown here is derived from an EMBL/GenBank/DDBJ whole genome shotgun (WGS) entry which is preliminary data.</text>
</comment>
<reference evidence="1 2" key="1">
    <citation type="submission" date="2019-07" db="EMBL/GenBank/DDBJ databases">
        <title>De Novo Assembly of kiwifruit Actinidia rufa.</title>
        <authorList>
            <person name="Sugita-Konishi S."/>
            <person name="Sato K."/>
            <person name="Mori E."/>
            <person name="Abe Y."/>
            <person name="Kisaki G."/>
            <person name="Hamano K."/>
            <person name="Suezawa K."/>
            <person name="Otani M."/>
            <person name="Fukuda T."/>
            <person name="Manabe T."/>
            <person name="Gomi K."/>
            <person name="Tabuchi M."/>
            <person name="Akimitsu K."/>
            <person name="Kataoka I."/>
        </authorList>
    </citation>
    <scope>NUCLEOTIDE SEQUENCE [LARGE SCALE GENOMIC DNA]</scope>
    <source>
        <strain evidence="2">cv. Fuchu</strain>
    </source>
</reference>
<evidence type="ECO:0000313" key="2">
    <source>
        <dbReference type="Proteomes" id="UP000585474"/>
    </source>
</evidence>
<evidence type="ECO:0000313" key="1">
    <source>
        <dbReference type="EMBL" id="GFZ02201.1"/>
    </source>
</evidence>
<sequence length="34" mass="4133">MCMISRRDEMFMLTKLCRLEEAEVVKGRRSRDEL</sequence>
<dbReference type="EMBL" id="BJWL01000015">
    <property type="protein sequence ID" value="GFZ02201.1"/>
    <property type="molecule type" value="Genomic_DNA"/>
</dbReference>
<accession>A0A7J0FU38</accession>
<name>A0A7J0FU38_9ERIC</name>
<dbReference type="AlphaFoldDB" id="A0A7J0FU38"/>